<sequence length="32" mass="3645">MPIVKKRLYALKCNTVFSKDFIIGCQVIIESS</sequence>
<protein>
    <submittedName>
        <fullName evidence="1">Uncharacterized protein</fullName>
    </submittedName>
</protein>
<proteinExistence type="predicted"/>
<organism evidence="1">
    <name type="scientific">Rhizophora mucronata</name>
    <name type="common">Asiatic mangrove</name>
    <dbReference type="NCBI Taxonomy" id="61149"/>
    <lineage>
        <taxon>Eukaryota</taxon>
        <taxon>Viridiplantae</taxon>
        <taxon>Streptophyta</taxon>
        <taxon>Embryophyta</taxon>
        <taxon>Tracheophyta</taxon>
        <taxon>Spermatophyta</taxon>
        <taxon>Magnoliopsida</taxon>
        <taxon>eudicotyledons</taxon>
        <taxon>Gunneridae</taxon>
        <taxon>Pentapetalae</taxon>
        <taxon>rosids</taxon>
        <taxon>fabids</taxon>
        <taxon>Malpighiales</taxon>
        <taxon>Rhizophoraceae</taxon>
        <taxon>Rhizophora</taxon>
    </lineage>
</organism>
<name>A0A2P2NHX2_RHIMU</name>
<dbReference type="AlphaFoldDB" id="A0A2P2NHX2"/>
<reference evidence="1" key="1">
    <citation type="submission" date="2018-02" db="EMBL/GenBank/DDBJ databases">
        <title>Rhizophora mucronata_Transcriptome.</title>
        <authorList>
            <person name="Meera S.P."/>
            <person name="Sreeshan A."/>
            <person name="Augustine A."/>
        </authorList>
    </citation>
    <scope>NUCLEOTIDE SEQUENCE</scope>
    <source>
        <tissue evidence="1">Leaf</tissue>
    </source>
</reference>
<accession>A0A2P2NHX2</accession>
<dbReference type="EMBL" id="GGEC01061604">
    <property type="protein sequence ID" value="MBX42088.1"/>
    <property type="molecule type" value="Transcribed_RNA"/>
</dbReference>
<evidence type="ECO:0000313" key="1">
    <source>
        <dbReference type="EMBL" id="MBX42088.1"/>
    </source>
</evidence>